<sequence>LMFIVLRDGSGFLQTVLSDKLCQTYDAVTLNTESTVIVCGTIQEVPEGKTAPDGHELIADYWELIGAAPAGGMFFSMLREVILILD</sequence>
<evidence type="ECO:0000313" key="2">
    <source>
        <dbReference type="Proteomes" id="UP000050794"/>
    </source>
</evidence>
<dbReference type="Proteomes" id="UP000050794">
    <property type="component" value="Unassembled WGS sequence"/>
</dbReference>
<dbReference type="SUPFAM" id="SSF50249">
    <property type="entry name" value="Nucleic acid-binding proteins"/>
    <property type="match status" value="1"/>
</dbReference>
<dbReference type="Gene3D" id="2.40.50.140">
    <property type="entry name" value="Nucleic acid-binding proteins"/>
    <property type="match status" value="1"/>
</dbReference>
<keyword evidence="2" id="KW-1185">Reference proteome</keyword>
<organism evidence="2 3">
    <name type="scientific">Toxocara canis</name>
    <name type="common">Canine roundworm</name>
    <dbReference type="NCBI Taxonomy" id="6265"/>
    <lineage>
        <taxon>Eukaryota</taxon>
        <taxon>Metazoa</taxon>
        <taxon>Ecdysozoa</taxon>
        <taxon>Nematoda</taxon>
        <taxon>Chromadorea</taxon>
        <taxon>Rhabditida</taxon>
        <taxon>Spirurina</taxon>
        <taxon>Ascaridomorpha</taxon>
        <taxon>Ascaridoidea</taxon>
        <taxon>Toxocaridae</taxon>
        <taxon>Toxocara</taxon>
    </lineage>
</organism>
<dbReference type="AlphaFoldDB" id="A0A183U5V2"/>
<feature type="domain" description="OB" evidence="1">
    <location>
        <begin position="2"/>
        <end position="65"/>
    </location>
</feature>
<evidence type="ECO:0000313" key="3">
    <source>
        <dbReference type="WBParaSite" id="TCNE_0000387201-mRNA-1"/>
    </source>
</evidence>
<dbReference type="Pfam" id="PF01336">
    <property type="entry name" value="tRNA_anti-codon"/>
    <property type="match status" value="1"/>
</dbReference>
<dbReference type="InterPro" id="IPR012340">
    <property type="entry name" value="NA-bd_OB-fold"/>
</dbReference>
<proteinExistence type="predicted"/>
<dbReference type="CDD" id="cd04323">
    <property type="entry name" value="AsnRS_cyto_like_N"/>
    <property type="match status" value="1"/>
</dbReference>
<dbReference type="InterPro" id="IPR004365">
    <property type="entry name" value="NA-bd_OB_tRNA"/>
</dbReference>
<evidence type="ECO:0000259" key="1">
    <source>
        <dbReference type="Pfam" id="PF01336"/>
    </source>
</evidence>
<accession>A0A183U5V2</accession>
<name>A0A183U5V2_TOXCA</name>
<dbReference type="GO" id="GO:0003676">
    <property type="term" value="F:nucleic acid binding"/>
    <property type="evidence" value="ECO:0007669"/>
    <property type="project" value="InterPro"/>
</dbReference>
<reference evidence="3" key="1">
    <citation type="submission" date="2016-06" db="UniProtKB">
        <authorList>
            <consortium name="WormBaseParasite"/>
        </authorList>
    </citation>
    <scope>IDENTIFICATION</scope>
</reference>
<dbReference type="WBParaSite" id="TCNE_0000387201-mRNA-1">
    <property type="protein sequence ID" value="TCNE_0000387201-mRNA-1"/>
    <property type="gene ID" value="TCNE_0000387201"/>
</dbReference>
<protein>
    <submittedName>
        <fullName evidence="3">OB domain-containing protein</fullName>
    </submittedName>
</protein>